<protein>
    <recommendedName>
        <fullName evidence="1">site-specific DNA-methyltransferase (adenine-specific)</fullName>
        <ecNumber evidence="1">2.1.1.72</ecNumber>
    </recommendedName>
</protein>
<evidence type="ECO:0000256" key="4">
    <source>
        <dbReference type="ARBA" id="ARBA00022691"/>
    </source>
</evidence>
<reference evidence="10 13" key="3">
    <citation type="submission" date="2022-06" db="EMBL/GenBank/DDBJ databases">
        <title>Staphylococcus hominis ShoR14 genome sequence.</title>
        <authorList>
            <person name="Yeo C.C."/>
            <person name="Chew C.H."/>
            <person name="Che Hamzah A.M."/>
            <person name="Al-Trad E.I."/>
        </authorList>
    </citation>
    <scope>NUCLEOTIDE SEQUENCE [LARGE SCALE GENOMIC DNA]</scope>
    <source>
        <strain evidence="10 13">ShoR14</strain>
    </source>
</reference>
<proteinExistence type="predicted"/>
<dbReference type="Proteomes" id="UP000509636">
    <property type="component" value="Chromosome"/>
</dbReference>
<evidence type="ECO:0000256" key="2">
    <source>
        <dbReference type="ARBA" id="ARBA00022603"/>
    </source>
</evidence>
<dbReference type="RefSeq" id="WP_017175652.1">
    <property type="nucleotide sequence ID" value="NZ_CP014107.1"/>
</dbReference>
<name>A0A3S7GUC6_STAHO</name>
<dbReference type="SUPFAM" id="SSF53335">
    <property type="entry name" value="S-adenosyl-L-methionine-dependent methyltransferases"/>
    <property type="match status" value="1"/>
</dbReference>
<keyword evidence="13" id="KW-1185">Reference proteome</keyword>
<dbReference type="InterPro" id="IPR003356">
    <property type="entry name" value="DNA_methylase_A-5"/>
</dbReference>
<dbReference type="GO" id="GO:0032259">
    <property type="term" value="P:methylation"/>
    <property type="evidence" value="ECO:0007669"/>
    <property type="project" value="UniProtKB-KW"/>
</dbReference>
<dbReference type="PANTHER" id="PTHR42933">
    <property type="entry name" value="SLR6095 PROTEIN"/>
    <property type="match status" value="1"/>
</dbReference>
<evidence type="ECO:0000256" key="6">
    <source>
        <dbReference type="ARBA" id="ARBA00023125"/>
    </source>
</evidence>
<dbReference type="InterPro" id="IPR029063">
    <property type="entry name" value="SAM-dependent_MTases_sf"/>
</dbReference>
<dbReference type="Pfam" id="PF02384">
    <property type="entry name" value="N6_Mtase"/>
    <property type="match status" value="1"/>
</dbReference>
<dbReference type="AlphaFoldDB" id="A0A3S7GUC6"/>
<evidence type="ECO:0000256" key="3">
    <source>
        <dbReference type="ARBA" id="ARBA00022679"/>
    </source>
</evidence>
<sequence>MLDLLKQVNTLRGSMTLEELQELVIKKISKQEIDNEFKDNSTKEIIKQLENKTVQELQSIYYDLQIMNRHSVSTYTESIESLSLEIFKTYSNQNSLLDLGSGTGHMLWRANKEGHFKYLRGEEINHNVAEISEQLLSQSETNIEIKKIDSTLNFGSNDKFECIYSDALFLNADNKRLKQIEDSASNSYLKTRSKFSEWIFTNRILNNLEDKGVGTIVVRNAATFTEMAKDIRKELIEKNLIKAVIQLPSNLITNTAIPTTLLILQKDNSDKITFIDASEIYTQKGRMQNTFEDENITTIMKALEEETEISVKVNKQEVKDNDYNLSPIRYLVNIEDRLVSPTELTNIVETIRGKDVSKKRLDEEESKDKSGYLLNLSDVKDYKIDTPKQQISQDILDEYERYLLKPKDIVLSTRSSDLKIAIVTESLAKDNLIISSNFNILRIKDDKVSPYYLFAFLTSEIGVEQLKQLMTGTVINVISQKSLQEYKVSMLDEETQEDIAFKMEEELLEYYSYLKKVKNFKEKLPQLFNENGGE</sequence>
<dbReference type="GO" id="GO:0003677">
    <property type="term" value="F:DNA binding"/>
    <property type="evidence" value="ECO:0007669"/>
    <property type="project" value="UniProtKB-KW"/>
</dbReference>
<evidence type="ECO:0000313" key="11">
    <source>
        <dbReference type="EMBL" id="QKQ28959.1"/>
    </source>
</evidence>
<organism evidence="9">
    <name type="scientific">Staphylococcus hominis</name>
    <dbReference type="NCBI Taxonomy" id="1290"/>
    <lineage>
        <taxon>Bacteria</taxon>
        <taxon>Bacillati</taxon>
        <taxon>Bacillota</taxon>
        <taxon>Bacilli</taxon>
        <taxon>Bacillales</taxon>
        <taxon>Staphylococcaceae</taxon>
        <taxon>Staphylococcus</taxon>
    </lineage>
</organism>
<feature type="domain" description="DNA methylase adenine-specific" evidence="8">
    <location>
        <begin position="78"/>
        <end position="333"/>
    </location>
</feature>
<dbReference type="GO" id="GO:0009007">
    <property type="term" value="F:site-specific DNA-methyltransferase (adenine-specific) activity"/>
    <property type="evidence" value="ECO:0007669"/>
    <property type="project" value="UniProtKB-EC"/>
</dbReference>
<evidence type="ECO:0000256" key="7">
    <source>
        <dbReference type="ARBA" id="ARBA00047942"/>
    </source>
</evidence>
<evidence type="ECO:0000313" key="10">
    <source>
        <dbReference type="EMBL" id="MCM5672596.1"/>
    </source>
</evidence>
<evidence type="ECO:0000313" key="12">
    <source>
        <dbReference type="Proteomes" id="UP000509636"/>
    </source>
</evidence>
<reference evidence="9" key="1">
    <citation type="submission" date="2016-02" db="EMBL/GenBank/DDBJ databases">
        <title>Genomic sequence of a clinical Staphylococcus hominis isolate.</title>
        <authorList>
            <person name="McClure J.M."/>
            <person name="Zhang K."/>
        </authorList>
    </citation>
    <scope>NUCLEOTIDE SEQUENCE</scope>
    <source>
        <strain evidence="9">C34847</strain>
    </source>
</reference>
<comment type="catalytic activity">
    <reaction evidence="7">
        <text>a 2'-deoxyadenosine in DNA + S-adenosyl-L-methionine = an N(6)-methyl-2'-deoxyadenosine in DNA + S-adenosyl-L-homocysteine + H(+)</text>
        <dbReference type="Rhea" id="RHEA:15197"/>
        <dbReference type="Rhea" id="RHEA-COMP:12418"/>
        <dbReference type="Rhea" id="RHEA-COMP:12419"/>
        <dbReference type="ChEBI" id="CHEBI:15378"/>
        <dbReference type="ChEBI" id="CHEBI:57856"/>
        <dbReference type="ChEBI" id="CHEBI:59789"/>
        <dbReference type="ChEBI" id="CHEBI:90615"/>
        <dbReference type="ChEBI" id="CHEBI:90616"/>
        <dbReference type="EC" id="2.1.1.72"/>
    </reaction>
</comment>
<dbReference type="Gene3D" id="3.40.50.150">
    <property type="entry name" value="Vaccinia Virus protein VP39"/>
    <property type="match status" value="1"/>
</dbReference>
<gene>
    <name evidence="9" type="ORF">AZE34_04905</name>
    <name evidence="11" type="ORF">FOB69_05745</name>
    <name evidence="10" type="ORF">J7T32_007410</name>
</gene>
<evidence type="ECO:0000256" key="1">
    <source>
        <dbReference type="ARBA" id="ARBA00011900"/>
    </source>
</evidence>
<evidence type="ECO:0000259" key="8">
    <source>
        <dbReference type="Pfam" id="PF02384"/>
    </source>
</evidence>
<dbReference type="Gene3D" id="3.90.220.20">
    <property type="entry name" value="DNA methylase specificity domains"/>
    <property type="match status" value="1"/>
</dbReference>
<dbReference type="SUPFAM" id="SSF116734">
    <property type="entry name" value="DNA methylase specificity domain"/>
    <property type="match status" value="1"/>
</dbReference>
<keyword evidence="3" id="KW-0808">Transferase</keyword>
<dbReference type="EMBL" id="CP014567">
    <property type="protein sequence ID" value="AVI06124.1"/>
    <property type="molecule type" value="Genomic_DNA"/>
</dbReference>
<keyword evidence="6" id="KW-0238">DNA-binding</keyword>
<keyword evidence="2 10" id="KW-0489">Methyltransferase</keyword>
<dbReference type="EMBL" id="JAGHKT020000009">
    <property type="protein sequence ID" value="MCM5672596.1"/>
    <property type="molecule type" value="Genomic_DNA"/>
</dbReference>
<dbReference type="GO" id="GO:0009307">
    <property type="term" value="P:DNA restriction-modification system"/>
    <property type="evidence" value="ECO:0007669"/>
    <property type="project" value="UniProtKB-KW"/>
</dbReference>
<keyword evidence="5" id="KW-0680">Restriction system</keyword>
<dbReference type="Proteomes" id="UP000665944">
    <property type="component" value="Unassembled WGS sequence"/>
</dbReference>
<keyword evidence="4" id="KW-0949">S-adenosyl-L-methionine</keyword>
<evidence type="ECO:0000313" key="9">
    <source>
        <dbReference type="EMBL" id="AVI06124.1"/>
    </source>
</evidence>
<dbReference type="EMBL" id="CP054550">
    <property type="protein sequence ID" value="QKQ28959.1"/>
    <property type="molecule type" value="Genomic_DNA"/>
</dbReference>
<dbReference type="EC" id="2.1.1.72" evidence="1"/>
<dbReference type="PANTHER" id="PTHR42933:SF1">
    <property type="entry name" value="SITE-SPECIFIC DNA-METHYLTRANSFERASE (ADENINE-SPECIFIC)"/>
    <property type="match status" value="1"/>
</dbReference>
<dbReference type="InterPro" id="IPR044946">
    <property type="entry name" value="Restrct_endonuc_typeI_TRD_sf"/>
</dbReference>
<dbReference type="InterPro" id="IPR051537">
    <property type="entry name" value="DNA_Adenine_Mtase"/>
</dbReference>
<evidence type="ECO:0000256" key="5">
    <source>
        <dbReference type="ARBA" id="ARBA00022747"/>
    </source>
</evidence>
<evidence type="ECO:0000313" key="13">
    <source>
        <dbReference type="Proteomes" id="UP000665944"/>
    </source>
</evidence>
<dbReference type="GO" id="GO:0008170">
    <property type="term" value="F:N-methyltransferase activity"/>
    <property type="evidence" value="ECO:0007669"/>
    <property type="project" value="InterPro"/>
</dbReference>
<accession>A0A3S7GUC6</accession>
<reference evidence="11 12" key="2">
    <citation type="submission" date="2019-09" db="EMBL/GenBank/DDBJ databases">
        <title>FDA dAtabase for Regulatory Grade micrObial Sequences (FDA-ARGOS): Supporting development and validation of Infectious Disease Dx tests.</title>
        <authorList>
            <person name="Sciortino C."/>
            <person name="Tallon L."/>
            <person name="Sadzewicz L."/>
            <person name="Vavikolanu K."/>
            <person name="Mehta A."/>
            <person name="Aluvathingal J."/>
            <person name="Nadendla S."/>
            <person name="Nandy P."/>
            <person name="Geyer C."/>
            <person name="Yan Y."/>
            <person name="Sichtig H."/>
        </authorList>
    </citation>
    <scope>NUCLEOTIDE SEQUENCE [LARGE SCALE GENOMIC DNA]</scope>
    <source>
        <strain evidence="11 12">FDAARGOS_661</strain>
    </source>
</reference>